<feature type="domain" description="Mechanosensitive ion channel MscS C-terminal" evidence="14">
    <location>
        <begin position="1048"/>
        <end position="1131"/>
    </location>
</feature>
<dbReference type="InterPro" id="IPR025692">
    <property type="entry name" value="MscS_IM_dom1"/>
</dbReference>
<comment type="subcellular location">
    <subcellularLocation>
        <location evidence="1">Cell membrane</location>
        <topology evidence="1">Multi-pass membrane protein</topology>
    </subcellularLocation>
</comment>
<keyword evidence="4 9" id="KW-0812">Transmembrane</keyword>
<dbReference type="InterPro" id="IPR006685">
    <property type="entry name" value="MscS_channel_2nd"/>
</dbReference>
<dbReference type="Proteomes" id="UP000319976">
    <property type="component" value="Chromosome"/>
</dbReference>
<keyword evidence="16" id="KW-1185">Reference proteome</keyword>
<evidence type="ECO:0000313" key="15">
    <source>
        <dbReference type="EMBL" id="QDT66752.1"/>
    </source>
</evidence>
<dbReference type="InterPro" id="IPR052702">
    <property type="entry name" value="MscS-like_channel"/>
</dbReference>
<feature type="domain" description="Mechanosensitive ion channel MscS porin" evidence="13">
    <location>
        <begin position="61"/>
        <end position="292"/>
    </location>
</feature>
<feature type="transmembrane region" description="Helical" evidence="9">
    <location>
        <begin position="717"/>
        <end position="738"/>
    </location>
</feature>
<evidence type="ECO:0000256" key="8">
    <source>
        <dbReference type="SAM" id="MobiDB-lite"/>
    </source>
</evidence>
<dbReference type="InterPro" id="IPR011014">
    <property type="entry name" value="MscS_channel_TM-2"/>
</dbReference>
<dbReference type="EMBL" id="CP036316">
    <property type="protein sequence ID" value="QDT66752.1"/>
    <property type="molecule type" value="Genomic_DNA"/>
</dbReference>
<organism evidence="15 16">
    <name type="scientific">Calycomorphotria hydatis</name>
    <dbReference type="NCBI Taxonomy" id="2528027"/>
    <lineage>
        <taxon>Bacteria</taxon>
        <taxon>Pseudomonadati</taxon>
        <taxon>Planctomycetota</taxon>
        <taxon>Planctomycetia</taxon>
        <taxon>Planctomycetales</taxon>
        <taxon>Planctomycetaceae</taxon>
        <taxon>Calycomorphotria</taxon>
    </lineage>
</organism>
<feature type="signal peptide" evidence="10">
    <location>
        <begin position="1"/>
        <end position="24"/>
    </location>
</feature>
<dbReference type="Pfam" id="PF12794">
    <property type="entry name" value="MscS_TM"/>
    <property type="match status" value="1"/>
</dbReference>
<dbReference type="Pfam" id="PF12795">
    <property type="entry name" value="MscS_porin"/>
    <property type="match status" value="1"/>
</dbReference>
<keyword evidence="7" id="KW-0175">Coiled coil</keyword>
<evidence type="ECO:0000313" key="16">
    <source>
        <dbReference type="Proteomes" id="UP000319976"/>
    </source>
</evidence>
<dbReference type="InterPro" id="IPR010920">
    <property type="entry name" value="LSM_dom_sf"/>
</dbReference>
<evidence type="ECO:0000259" key="14">
    <source>
        <dbReference type="Pfam" id="PF21082"/>
    </source>
</evidence>
<feature type="coiled-coil region" evidence="7">
    <location>
        <begin position="142"/>
        <end position="197"/>
    </location>
</feature>
<feature type="transmembrane region" description="Helical" evidence="9">
    <location>
        <begin position="826"/>
        <end position="844"/>
    </location>
</feature>
<feature type="transmembrane region" description="Helical" evidence="9">
    <location>
        <begin position="678"/>
        <end position="696"/>
    </location>
</feature>
<dbReference type="InterPro" id="IPR023408">
    <property type="entry name" value="MscS_beta-dom_sf"/>
</dbReference>
<dbReference type="InterPro" id="IPR049278">
    <property type="entry name" value="MS_channel_C"/>
</dbReference>
<keyword evidence="5 9" id="KW-1133">Transmembrane helix</keyword>
<proteinExistence type="inferred from homology"/>
<dbReference type="GO" id="GO:0005886">
    <property type="term" value="C:plasma membrane"/>
    <property type="evidence" value="ECO:0007669"/>
    <property type="project" value="UniProtKB-SubCell"/>
</dbReference>
<dbReference type="SUPFAM" id="SSF82689">
    <property type="entry name" value="Mechanosensitive channel protein MscS (YggB), C-terminal domain"/>
    <property type="match status" value="1"/>
</dbReference>
<evidence type="ECO:0000259" key="11">
    <source>
        <dbReference type="Pfam" id="PF00924"/>
    </source>
</evidence>
<gene>
    <name evidence="15" type="primary">mscK</name>
    <name evidence="15" type="ORF">V22_40230</name>
</gene>
<dbReference type="RefSeq" id="WP_145266119.1">
    <property type="nucleotide sequence ID" value="NZ_CP036316.1"/>
</dbReference>
<feature type="transmembrane region" description="Helical" evidence="9">
    <location>
        <begin position="647"/>
        <end position="666"/>
    </location>
</feature>
<feature type="transmembrane region" description="Helical" evidence="9">
    <location>
        <begin position="888"/>
        <end position="908"/>
    </location>
</feature>
<feature type="transmembrane region" description="Helical" evidence="9">
    <location>
        <begin position="601"/>
        <end position="619"/>
    </location>
</feature>
<evidence type="ECO:0000256" key="5">
    <source>
        <dbReference type="ARBA" id="ARBA00022989"/>
    </source>
</evidence>
<evidence type="ECO:0000256" key="2">
    <source>
        <dbReference type="ARBA" id="ARBA00008017"/>
    </source>
</evidence>
<reference evidence="15 16" key="1">
    <citation type="submission" date="2019-02" db="EMBL/GenBank/DDBJ databases">
        <title>Deep-cultivation of Planctomycetes and their phenomic and genomic characterization uncovers novel biology.</title>
        <authorList>
            <person name="Wiegand S."/>
            <person name="Jogler M."/>
            <person name="Boedeker C."/>
            <person name="Pinto D."/>
            <person name="Vollmers J."/>
            <person name="Rivas-Marin E."/>
            <person name="Kohn T."/>
            <person name="Peeters S.H."/>
            <person name="Heuer A."/>
            <person name="Rast P."/>
            <person name="Oberbeckmann S."/>
            <person name="Bunk B."/>
            <person name="Jeske O."/>
            <person name="Meyerdierks A."/>
            <person name="Storesund J.E."/>
            <person name="Kallscheuer N."/>
            <person name="Luecker S."/>
            <person name="Lage O.M."/>
            <person name="Pohl T."/>
            <person name="Merkel B.J."/>
            <person name="Hornburger P."/>
            <person name="Mueller R.-W."/>
            <person name="Bruemmer F."/>
            <person name="Labrenz M."/>
            <person name="Spormann A.M."/>
            <person name="Op den Camp H."/>
            <person name="Overmann J."/>
            <person name="Amann R."/>
            <person name="Jetten M.S.M."/>
            <person name="Mascher T."/>
            <person name="Medema M.H."/>
            <person name="Devos D.P."/>
            <person name="Kaster A.-K."/>
            <person name="Ovreas L."/>
            <person name="Rohde M."/>
            <person name="Galperin M.Y."/>
            <person name="Jogler C."/>
        </authorList>
    </citation>
    <scope>NUCLEOTIDE SEQUENCE [LARGE SCALE GENOMIC DNA]</scope>
    <source>
        <strain evidence="15 16">V22</strain>
    </source>
</reference>
<feature type="transmembrane region" description="Helical" evidence="9">
    <location>
        <begin position="563"/>
        <end position="589"/>
    </location>
</feature>
<keyword evidence="10" id="KW-0732">Signal</keyword>
<dbReference type="Gene3D" id="3.30.70.100">
    <property type="match status" value="1"/>
</dbReference>
<dbReference type="AlphaFoldDB" id="A0A517TEG1"/>
<dbReference type="SUPFAM" id="SSF82861">
    <property type="entry name" value="Mechanosensitive channel protein MscS (YggB), transmembrane region"/>
    <property type="match status" value="1"/>
</dbReference>
<feature type="transmembrane region" description="Helical" evidence="9">
    <location>
        <begin position="523"/>
        <end position="542"/>
    </location>
</feature>
<evidence type="ECO:0000256" key="1">
    <source>
        <dbReference type="ARBA" id="ARBA00004651"/>
    </source>
</evidence>
<feature type="transmembrane region" description="Helical" evidence="9">
    <location>
        <begin position="928"/>
        <end position="950"/>
    </location>
</feature>
<keyword evidence="3" id="KW-1003">Cell membrane</keyword>
<feature type="transmembrane region" description="Helical" evidence="9">
    <location>
        <begin position="744"/>
        <end position="765"/>
    </location>
</feature>
<evidence type="ECO:0000256" key="6">
    <source>
        <dbReference type="ARBA" id="ARBA00023136"/>
    </source>
</evidence>
<dbReference type="OrthoDB" id="9809206at2"/>
<evidence type="ECO:0000256" key="3">
    <source>
        <dbReference type="ARBA" id="ARBA00022475"/>
    </source>
</evidence>
<dbReference type="PANTHER" id="PTHR30347:SF1">
    <property type="entry name" value="MECHANOSENSITIVE CHANNEL MSCK"/>
    <property type="match status" value="1"/>
</dbReference>
<dbReference type="Gene3D" id="2.30.30.60">
    <property type="match status" value="1"/>
</dbReference>
<dbReference type="GO" id="GO:0008381">
    <property type="term" value="F:mechanosensitive monoatomic ion channel activity"/>
    <property type="evidence" value="ECO:0007669"/>
    <property type="project" value="UniProtKB-ARBA"/>
</dbReference>
<accession>A0A517TEG1</accession>
<dbReference type="InterPro" id="IPR024393">
    <property type="entry name" value="MscS_porin"/>
</dbReference>
<dbReference type="Gene3D" id="1.10.287.1260">
    <property type="match status" value="1"/>
</dbReference>
<evidence type="ECO:0000256" key="10">
    <source>
        <dbReference type="SAM" id="SignalP"/>
    </source>
</evidence>
<comment type="similarity">
    <text evidence="2">Belongs to the MscS (TC 1.A.23) family.</text>
</comment>
<dbReference type="Pfam" id="PF00924">
    <property type="entry name" value="MS_channel_2nd"/>
    <property type="match status" value="1"/>
</dbReference>
<dbReference type="PANTHER" id="PTHR30347">
    <property type="entry name" value="POTASSIUM CHANNEL RELATED"/>
    <property type="match status" value="1"/>
</dbReference>
<evidence type="ECO:0000256" key="7">
    <source>
        <dbReference type="SAM" id="Coils"/>
    </source>
</evidence>
<feature type="region of interest" description="Disordered" evidence="8">
    <location>
        <begin position="24"/>
        <end position="48"/>
    </location>
</feature>
<feature type="transmembrane region" description="Helical" evidence="9">
    <location>
        <begin position="956"/>
        <end position="987"/>
    </location>
</feature>
<feature type="domain" description="Mechanosensitive ion channel MscS" evidence="11">
    <location>
        <begin position="975"/>
        <end position="1041"/>
    </location>
</feature>
<dbReference type="KEGG" id="chya:V22_40230"/>
<dbReference type="SUPFAM" id="SSF50182">
    <property type="entry name" value="Sm-like ribonucleoproteins"/>
    <property type="match status" value="1"/>
</dbReference>
<protein>
    <submittedName>
        <fullName evidence="15">Mechanosensitive channel MscK</fullName>
    </submittedName>
</protein>
<feature type="coiled-coil region" evidence="7">
    <location>
        <begin position="308"/>
        <end position="342"/>
    </location>
</feature>
<evidence type="ECO:0000256" key="4">
    <source>
        <dbReference type="ARBA" id="ARBA00022692"/>
    </source>
</evidence>
<sequence length="1166" mass="130352" precursor="true">MNHGRLHTWVMTLALALATTTVWAQETGTEPKPPSAEPSTTTAAPQESKLTAADIEKRKAQLTAATGLTEEQVNEANKYFADSLEQLKLAEQRAEQARSWQAYQQATPTIVEQLKGELAKSPEPLPVEIPEDVKAVTLDQMLVSARQNLSAAETRLEKQQRESARRADRRVAATQAAQTAKQRMAQLKEALAGANENGGVIGLARQTMMEASLLAAKRELEMLNAELPAYDSSVERVELETRKSAREVTQLKQVVENLTALSAKQRRLEAAAQEEAAKQQAREAALAHPVLKDVAEENLRLTGLRTGERGLTERIQNANENLQAANDEVSRLAAIEEDLRTKLQNAEVAAYTGPYLLQVRTELPRVADLRWKTYIRQQLIANIRFQLADVSQQRMKLDDVSDEVAALIAELNDEVEGQSLEEIKKAADELFVKQRQLLKDLETDYTTYFNVLNDLTAKQQQIVQSANRLIAVIDKNLIWVRGCNAYGTQNLLAGYNALVWFFKFDNWKRVANDVYEAANSKRLISLMCLTVFVVLAIAQEPCRRKMIELGRQAAGSYLTPFSVTLMACLLTLLMTLLWPILLFCLGLSLYWDLDAAEFTRAVGFSLVITSVACLALEFVRRLVKHRGLAEAHFRWSKARMRLVRRNLATLALFGLPLLFIFVHVTWERVLERQDSLGRLIFVMLMLLIAVFMQRVLRPLPQEGGGTSKPKWTFSARLVYWTAMLTPIIIAGLSLWGYHFTAIQLSVRLFATSCLGLALILFHGLATRWLRLVRGQRALAQFRQRQAARNETTETHGLAMSLTPEEEKEALKEAVDLQTINAHTRRLLFISVAVTVVWGLWTIWLDVLPGSKILDTVISSSPTQVTVWEEGPEGTKEPKTVLDLREVTLAHFIFASLVFLVAIFASRNIPGLLEVSLPSDVSLDAGARYALSTMIGYALIAAGVIISASMVRISWSTVVWLIAPLSVGIGFGMQELVGNFVSGLILLFERPVRVGDIVTVDGVTGSVTRMQIRATTVRNWDRQDYIIPNKDLITGRVLNWTRSTQINRIVVKVGVGYGSDTRQVRELLKSLLVDHDNVMNDPAPLVTFEEFGDSALLFVVRAYLENLDIRLETINDLHTIIHERFKEAGIEIAFPQQDIHVRTLPRNSKVEEMFHTADANTNGSSGN</sequence>
<evidence type="ECO:0000259" key="13">
    <source>
        <dbReference type="Pfam" id="PF12795"/>
    </source>
</evidence>
<evidence type="ECO:0000259" key="12">
    <source>
        <dbReference type="Pfam" id="PF12794"/>
    </source>
</evidence>
<dbReference type="InterPro" id="IPR011066">
    <property type="entry name" value="MscS_channel_C_sf"/>
</dbReference>
<feature type="compositionally biased region" description="Polar residues" evidence="8">
    <location>
        <begin position="37"/>
        <end position="48"/>
    </location>
</feature>
<keyword evidence="6 9" id="KW-0472">Membrane</keyword>
<evidence type="ECO:0000256" key="9">
    <source>
        <dbReference type="SAM" id="Phobius"/>
    </source>
</evidence>
<feature type="chain" id="PRO_5021787504" evidence="10">
    <location>
        <begin position="25"/>
        <end position="1166"/>
    </location>
</feature>
<dbReference type="Pfam" id="PF21082">
    <property type="entry name" value="MS_channel_3rd"/>
    <property type="match status" value="1"/>
</dbReference>
<feature type="domain" description="Mechanosensitive ion channel inner membrane" evidence="12">
    <location>
        <begin position="525"/>
        <end position="856"/>
    </location>
</feature>
<name>A0A517TEG1_9PLAN</name>